<dbReference type="OrthoDB" id="193931at2759"/>
<evidence type="ECO:0000256" key="2">
    <source>
        <dbReference type="ARBA" id="ARBA00022679"/>
    </source>
</evidence>
<feature type="binding site" evidence="6">
    <location>
        <position position="36"/>
    </location>
    <ligand>
        <name>ATP</name>
        <dbReference type="ChEBI" id="CHEBI:30616"/>
    </ligand>
</feature>
<proteinExistence type="inferred from homology"/>
<feature type="domain" description="Protein kinase" evidence="8">
    <location>
        <begin position="6"/>
        <end position="197"/>
    </location>
</feature>
<keyword evidence="5 6" id="KW-0067">ATP-binding</keyword>
<keyword evidence="3 6" id="KW-0547">Nucleotide-binding</keyword>
<dbReference type="GO" id="GO:0004674">
    <property type="term" value="F:protein serine/threonine kinase activity"/>
    <property type="evidence" value="ECO:0007669"/>
    <property type="project" value="UniProtKB-KW"/>
</dbReference>
<comment type="caution">
    <text evidence="9">The sequence shown here is derived from an EMBL/GenBank/DDBJ whole genome shotgun (WGS) entry which is preliminary data.</text>
</comment>
<dbReference type="PROSITE" id="PS50011">
    <property type="entry name" value="PROTEIN_KINASE_DOM"/>
    <property type="match status" value="1"/>
</dbReference>
<sequence length="197" mass="23101">MLLGEYECTSLIGAGTFATVLLGRQKVTNTPVAIKKIPRNNFNDPDAENRFERECNLIREMDHPFIAEFYDVIQDDKNYYIIMEYVENGNMLDYVNKNGELQEIQVRHYFCQLISVLEYLHEVKKVAHRDLKAENVLLDTHYNIRLIDFGLSNLYTDENPYLKTACGSPGMFLSQKNYNIYLTKLYMCLIQKHYDCL</sequence>
<dbReference type="PANTHER" id="PTHR24346:SF82">
    <property type="entry name" value="KP78A-RELATED"/>
    <property type="match status" value="1"/>
</dbReference>
<dbReference type="GeneID" id="94843203"/>
<evidence type="ECO:0000259" key="8">
    <source>
        <dbReference type="PROSITE" id="PS50011"/>
    </source>
</evidence>
<organism evidence="9 10">
    <name type="scientific">Tritrichomonas foetus</name>
    <dbReference type="NCBI Taxonomy" id="1144522"/>
    <lineage>
        <taxon>Eukaryota</taxon>
        <taxon>Metamonada</taxon>
        <taxon>Parabasalia</taxon>
        <taxon>Tritrichomonadida</taxon>
        <taxon>Tritrichomonadidae</taxon>
        <taxon>Tritrichomonas</taxon>
    </lineage>
</organism>
<accession>A0A1J4JTA8</accession>
<evidence type="ECO:0000313" key="10">
    <source>
        <dbReference type="Proteomes" id="UP000179807"/>
    </source>
</evidence>
<dbReference type="GO" id="GO:0005524">
    <property type="term" value="F:ATP binding"/>
    <property type="evidence" value="ECO:0007669"/>
    <property type="project" value="UniProtKB-UniRule"/>
</dbReference>
<dbReference type="Proteomes" id="UP000179807">
    <property type="component" value="Unassembled WGS sequence"/>
</dbReference>
<dbReference type="SMART" id="SM00220">
    <property type="entry name" value="S_TKc"/>
    <property type="match status" value="1"/>
</dbReference>
<dbReference type="Gene3D" id="1.10.510.10">
    <property type="entry name" value="Transferase(Phosphotransferase) domain 1"/>
    <property type="match status" value="1"/>
</dbReference>
<dbReference type="GO" id="GO:0035556">
    <property type="term" value="P:intracellular signal transduction"/>
    <property type="evidence" value="ECO:0007669"/>
    <property type="project" value="TreeGrafter"/>
</dbReference>
<dbReference type="InterPro" id="IPR000719">
    <property type="entry name" value="Prot_kinase_dom"/>
</dbReference>
<dbReference type="InterPro" id="IPR008271">
    <property type="entry name" value="Ser/Thr_kinase_AS"/>
</dbReference>
<dbReference type="InterPro" id="IPR017441">
    <property type="entry name" value="Protein_kinase_ATP_BS"/>
</dbReference>
<evidence type="ECO:0000256" key="7">
    <source>
        <dbReference type="RuleBase" id="RU000304"/>
    </source>
</evidence>
<dbReference type="FunFam" id="3.30.200.20:FF:000042">
    <property type="entry name" value="Aurora kinase A"/>
    <property type="match status" value="1"/>
</dbReference>
<evidence type="ECO:0000256" key="3">
    <source>
        <dbReference type="ARBA" id="ARBA00022741"/>
    </source>
</evidence>
<dbReference type="RefSeq" id="XP_068353894.1">
    <property type="nucleotide sequence ID" value="XM_068508499.1"/>
</dbReference>
<evidence type="ECO:0000256" key="1">
    <source>
        <dbReference type="ARBA" id="ARBA00022527"/>
    </source>
</evidence>
<dbReference type="SUPFAM" id="SSF56112">
    <property type="entry name" value="Protein kinase-like (PK-like)"/>
    <property type="match status" value="1"/>
</dbReference>
<keyword evidence="10" id="KW-1185">Reference proteome</keyword>
<evidence type="ECO:0000256" key="5">
    <source>
        <dbReference type="ARBA" id="ARBA00022840"/>
    </source>
</evidence>
<dbReference type="EMBL" id="MLAK01000939">
    <property type="protein sequence ID" value="OHT00758.1"/>
    <property type="molecule type" value="Genomic_DNA"/>
</dbReference>
<dbReference type="Pfam" id="PF00069">
    <property type="entry name" value="Pkinase"/>
    <property type="match status" value="1"/>
</dbReference>
<dbReference type="VEuPathDB" id="TrichDB:TRFO_32441"/>
<dbReference type="InterPro" id="IPR011009">
    <property type="entry name" value="Kinase-like_dom_sf"/>
</dbReference>
<gene>
    <name evidence="9" type="ORF">TRFO_32441</name>
</gene>
<dbReference type="PANTHER" id="PTHR24346">
    <property type="entry name" value="MAP/MICROTUBULE AFFINITY-REGULATING KINASE"/>
    <property type="match status" value="1"/>
</dbReference>
<evidence type="ECO:0000313" key="9">
    <source>
        <dbReference type="EMBL" id="OHT00758.1"/>
    </source>
</evidence>
<name>A0A1J4JTA8_9EUKA</name>
<keyword evidence="2" id="KW-0808">Transferase</keyword>
<evidence type="ECO:0000256" key="6">
    <source>
        <dbReference type="PROSITE-ProRule" id="PRU10141"/>
    </source>
</evidence>
<dbReference type="PROSITE" id="PS00107">
    <property type="entry name" value="PROTEIN_KINASE_ATP"/>
    <property type="match status" value="1"/>
</dbReference>
<dbReference type="GO" id="GO:0005737">
    <property type="term" value="C:cytoplasm"/>
    <property type="evidence" value="ECO:0007669"/>
    <property type="project" value="TreeGrafter"/>
</dbReference>
<keyword evidence="1 7" id="KW-0723">Serine/threonine-protein kinase</keyword>
<dbReference type="AlphaFoldDB" id="A0A1J4JTA8"/>
<reference evidence="9" key="1">
    <citation type="submission" date="2016-10" db="EMBL/GenBank/DDBJ databases">
        <authorList>
            <person name="Benchimol M."/>
            <person name="Almeida L.G."/>
            <person name="Vasconcelos A.T."/>
            <person name="Perreira-Neves A."/>
            <person name="Rosa I.A."/>
            <person name="Tasca T."/>
            <person name="Bogo M.R."/>
            <person name="de Souza W."/>
        </authorList>
    </citation>
    <scope>NUCLEOTIDE SEQUENCE [LARGE SCALE GENOMIC DNA]</scope>
    <source>
        <strain evidence="9">K</strain>
    </source>
</reference>
<dbReference type="PROSITE" id="PS00108">
    <property type="entry name" value="PROTEIN_KINASE_ST"/>
    <property type="match status" value="1"/>
</dbReference>
<keyword evidence="4 9" id="KW-0418">Kinase</keyword>
<comment type="similarity">
    <text evidence="7">Belongs to the protein kinase superfamily.</text>
</comment>
<protein>
    <submittedName>
        <fullName evidence="9">CAMK family protein kinase</fullName>
    </submittedName>
</protein>
<evidence type="ECO:0000256" key="4">
    <source>
        <dbReference type="ARBA" id="ARBA00022777"/>
    </source>
</evidence>